<dbReference type="Gene3D" id="2.30.30.90">
    <property type="match status" value="1"/>
</dbReference>
<evidence type="ECO:0000259" key="2">
    <source>
        <dbReference type="SMART" id="SM00899"/>
    </source>
</evidence>
<dbReference type="KEGG" id="tsin:OXH18_14700"/>
<evidence type="ECO:0000313" key="3">
    <source>
        <dbReference type="EMBL" id="WAL58432.1"/>
    </source>
</evidence>
<dbReference type="GO" id="GO:0046914">
    <property type="term" value="F:transition metal ion binding"/>
    <property type="evidence" value="ECO:0007669"/>
    <property type="project" value="InterPro"/>
</dbReference>
<dbReference type="AlphaFoldDB" id="A0A9E8Z8U3"/>
<dbReference type="Proteomes" id="UP001163152">
    <property type="component" value="Chromosome"/>
</dbReference>
<dbReference type="Pfam" id="PF04023">
    <property type="entry name" value="FeoA"/>
    <property type="match status" value="1"/>
</dbReference>
<keyword evidence="1" id="KW-0408">Iron</keyword>
<proteinExistence type="predicted"/>
<dbReference type="InterPro" id="IPR038157">
    <property type="entry name" value="FeoA_core_dom"/>
</dbReference>
<accession>A0A9E8Z8U3</accession>
<dbReference type="EMBL" id="CP113797">
    <property type="protein sequence ID" value="WAL58432.1"/>
    <property type="molecule type" value="Genomic_DNA"/>
</dbReference>
<sequence>MFNREFSISGSSLKLLKLGERGVVSRLNNVNDRITQKLSAMGIFPGVSISLEQRFPRFIIKVGCDRFALSQDLIQAIYIRILDS</sequence>
<dbReference type="SUPFAM" id="SSF50037">
    <property type="entry name" value="C-terminal domain of transcriptional repressors"/>
    <property type="match status" value="1"/>
</dbReference>
<feature type="domain" description="Ferrous iron transporter FeoA-like" evidence="2">
    <location>
        <begin position="11"/>
        <end position="81"/>
    </location>
</feature>
<evidence type="ECO:0000256" key="1">
    <source>
        <dbReference type="ARBA" id="ARBA00023004"/>
    </source>
</evidence>
<keyword evidence="4" id="KW-1185">Reference proteome</keyword>
<organism evidence="3 4">
    <name type="scientific">Thermocoleostomius sinensis A174</name>
    <dbReference type="NCBI Taxonomy" id="2016057"/>
    <lineage>
        <taxon>Bacteria</taxon>
        <taxon>Bacillati</taxon>
        <taxon>Cyanobacteriota</taxon>
        <taxon>Cyanophyceae</taxon>
        <taxon>Oculatellales</taxon>
        <taxon>Oculatellaceae</taxon>
        <taxon>Thermocoleostomius</taxon>
    </lineage>
</organism>
<evidence type="ECO:0000313" key="4">
    <source>
        <dbReference type="Proteomes" id="UP001163152"/>
    </source>
</evidence>
<dbReference type="InterPro" id="IPR008988">
    <property type="entry name" value="Transcriptional_repressor_C"/>
</dbReference>
<name>A0A9E8Z8U3_9CYAN</name>
<dbReference type="SMART" id="SM00899">
    <property type="entry name" value="FeoA"/>
    <property type="match status" value="1"/>
</dbReference>
<dbReference type="InterPro" id="IPR007167">
    <property type="entry name" value="Fe-transptr_FeoA-like"/>
</dbReference>
<protein>
    <submittedName>
        <fullName evidence="3">Ferrous iron transport protein A</fullName>
    </submittedName>
</protein>
<dbReference type="RefSeq" id="WP_268607847.1">
    <property type="nucleotide sequence ID" value="NZ_CP113797.1"/>
</dbReference>
<reference evidence="3" key="1">
    <citation type="submission" date="2022-12" db="EMBL/GenBank/DDBJ databases">
        <title>Polyphasic identification of a Novel Hot-Spring Cyanobacterium Ocullathermofonsia sinensis gen nov. sp. nov. and Genomic Insights on its Adaptations to the Thermal Habitat.</title>
        <authorList>
            <person name="Daroch M."/>
            <person name="Tang J."/>
            <person name="Jiang Y."/>
        </authorList>
    </citation>
    <scope>NUCLEOTIDE SEQUENCE</scope>
    <source>
        <strain evidence="3">PKUAC-SCTA174</strain>
    </source>
</reference>
<gene>
    <name evidence="3" type="ORF">OXH18_14700</name>
</gene>